<feature type="transmembrane region" description="Helical" evidence="1">
    <location>
        <begin position="12"/>
        <end position="30"/>
    </location>
</feature>
<reference evidence="3 4" key="1">
    <citation type="submission" date="2024-06" db="EMBL/GenBank/DDBJ databases">
        <title>Thioclava kandeliae sp. nov. from a rhizosphere soil sample of Kandelia candel in a mangrove.</title>
        <authorList>
            <person name="Mu T."/>
        </authorList>
    </citation>
    <scope>NUCLEOTIDE SEQUENCE [LARGE SCALE GENOMIC DNA]</scope>
    <source>
        <strain evidence="3 4">CPCC 100088</strain>
    </source>
</reference>
<evidence type="ECO:0000313" key="3">
    <source>
        <dbReference type="EMBL" id="MER5172177.1"/>
    </source>
</evidence>
<evidence type="ECO:0000259" key="2">
    <source>
        <dbReference type="Pfam" id="PF06378"/>
    </source>
</evidence>
<protein>
    <submittedName>
        <fullName evidence="3">DUF1071 domain-containing protein</fullName>
    </submittedName>
</protein>
<name>A0ABV1SGZ6_9RHOB</name>
<dbReference type="InterPro" id="IPR009425">
    <property type="entry name" value="DSRM_SSAP"/>
</dbReference>
<evidence type="ECO:0000256" key="1">
    <source>
        <dbReference type="SAM" id="Phobius"/>
    </source>
</evidence>
<gene>
    <name evidence="3" type="ORF">VSX56_10345</name>
</gene>
<keyword evidence="1" id="KW-1133">Transmembrane helix</keyword>
<dbReference type="EMBL" id="JAYWLC010000007">
    <property type="protein sequence ID" value="MER5172177.1"/>
    <property type="molecule type" value="Genomic_DNA"/>
</dbReference>
<keyword evidence="4" id="KW-1185">Reference proteome</keyword>
<comment type="caution">
    <text evidence="3">The sequence shown here is derived from an EMBL/GenBank/DDBJ whole genome shotgun (WGS) entry which is preliminary data.</text>
</comment>
<dbReference type="Proteomes" id="UP001438953">
    <property type="component" value="Unassembled WGS sequence"/>
</dbReference>
<dbReference type="RefSeq" id="WP_339106941.1">
    <property type="nucleotide sequence ID" value="NZ_JAYWLC010000007.1"/>
</dbReference>
<organism evidence="3 4">
    <name type="scientific">Thioclava kandeliae</name>
    <dbReference type="NCBI Taxonomy" id="3070818"/>
    <lineage>
        <taxon>Bacteria</taxon>
        <taxon>Pseudomonadati</taxon>
        <taxon>Pseudomonadota</taxon>
        <taxon>Alphaproteobacteria</taxon>
        <taxon>Rhodobacterales</taxon>
        <taxon>Paracoccaceae</taxon>
        <taxon>Thioclava</taxon>
    </lineage>
</organism>
<keyword evidence="1" id="KW-0472">Membrane</keyword>
<feature type="domain" description="SSAP RNA binding" evidence="2">
    <location>
        <begin position="20"/>
        <end position="45"/>
    </location>
</feature>
<accession>A0ABV1SGZ6</accession>
<evidence type="ECO:0000313" key="4">
    <source>
        <dbReference type="Proteomes" id="UP001438953"/>
    </source>
</evidence>
<proteinExistence type="predicted"/>
<sequence length="53" mass="5588">MSEGNGSGNTKSFLIGALIVIVAGLGWYIWSGGDVPQKDEPEIQIDLPGDNNN</sequence>
<dbReference type="Pfam" id="PF06378">
    <property type="entry name" value="SSAP_Sak"/>
    <property type="match status" value="1"/>
</dbReference>
<keyword evidence="1" id="KW-0812">Transmembrane</keyword>